<dbReference type="OrthoDB" id="65740at2759"/>
<protein>
    <recommendedName>
        <fullName evidence="1">Peptidase C1A papain C-terminal domain-containing protein</fullName>
    </recommendedName>
</protein>
<name>A0A3P7J2H0_STRVU</name>
<dbReference type="Gene3D" id="3.90.70.10">
    <property type="entry name" value="Cysteine proteinases"/>
    <property type="match status" value="1"/>
</dbReference>
<dbReference type="Pfam" id="PF00112">
    <property type="entry name" value="Peptidase_C1"/>
    <property type="match status" value="1"/>
</dbReference>
<dbReference type="InterPro" id="IPR000668">
    <property type="entry name" value="Peptidase_C1A_C"/>
</dbReference>
<accession>A0A3P7J2H0</accession>
<dbReference type="GO" id="GO:0006508">
    <property type="term" value="P:proteolysis"/>
    <property type="evidence" value="ECO:0007669"/>
    <property type="project" value="InterPro"/>
</dbReference>
<evidence type="ECO:0000259" key="1">
    <source>
        <dbReference type="Pfam" id="PF00112"/>
    </source>
</evidence>
<dbReference type="EMBL" id="UYYB01032832">
    <property type="protein sequence ID" value="VDM73869.1"/>
    <property type="molecule type" value="Genomic_DNA"/>
</dbReference>
<feature type="non-terminal residue" evidence="2">
    <location>
        <position position="1"/>
    </location>
</feature>
<dbReference type="SUPFAM" id="SSF54001">
    <property type="entry name" value="Cysteine proteinases"/>
    <property type="match status" value="1"/>
</dbReference>
<feature type="domain" description="Peptidase C1A papain C-terminal" evidence="1">
    <location>
        <begin position="7"/>
        <end position="40"/>
    </location>
</feature>
<dbReference type="InterPro" id="IPR038765">
    <property type="entry name" value="Papain-like_cys_pep_sf"/>
</dbReference>
<dbReference type="PROSITE" id="PS00639">
    <property type="entry name" value="THIOL_PROTEASE_HIS"/>
    <property type="match status" value="1"/>
</dbReference>
<evidence type="ECO:0000313" key="2">
    <source>
        <dbReference type="EMBL" id="VDM73869.1"/>
    </source>
</evidence>
<keyword evidence="3" id="KW-1185">Reference proteome</keyword>
<gene>
    <name evidence="2" type="ORF">SVUK_LOCUS8867</name>
</gene>
<organism evidence="2 3">
    <name type="scientific">Strongylus vulgaris</name>
    <name type="common">Blood worm</name>
    <dbReference type="NCBI Taxonomy" id="40348"/>
    <lineage>
        <taxon>Eukaryota</taxon>
        <taxon>Metazoa</taxon>
        <taxon>Ecdysozoa</taxon>
        <taxon>Nematoda</taxon>
        <taxon>Chromadorea</taxon>
        <taxon>Rhabditida</taxon>
        <taxon>Rhabditina</taxon>
        <taxon>Rhabditomorpha</taxon>
        <taxon>Strongyloidea</taxon>
        <taxon>Strongylidae</taxon>
        <taxon>Strongylus</taxon>
    </lineage>
</organism>
<dbReference type="AlphaFoldDB" id="A0A3P7J2H0"/>
<sequence length="80" mass="9137">HIAAPRSGGHAIKIIGWGVTKNGTKYWTIANSWNVDWGEKDKLAQFLFWFFALTQSFFRMIRGENNCRIESLAKAGMMDV</sequence>
<dbReference type="Proteomes" id="UP000270094">
    <property type="component" value="Unassembled WGS sequence"/>
</dbReference>
<evidence type="ECO:0000313" key="3">
    <source>
        <dbReference type="Proteomes" id="UP000270094"/>
    </source>
</evidence>
<reference evidence="2 3" key="1">
    <citation type="submission" date="2018-11" db="EMBL/GenBank/DDBJ databases">
        <authorList>
            <consortium name="Pathogen Informatics"/>
        </authorList>
    </citation>
    <scope>NUCLEOTIDE SEQUENCE [LARGE SCALE GENOMIC DNA]</scope>
</reference>
<proteinExistence type="predicted"/>
<dbReference type="InterPro" id="IPR025660">
    <property type="entry name" value="Pept_his_AS"/>
</dbReference>
<dbReference type="GO" id="GO:0008234">
    <property type="term" value="F:cysteine-type peptidase activity"/>
    <property type="evidence" value="ECO:0007669"/>
    <property type="project" value="InterPro"/>
</dbReference>